<dbReference type="SMART" id="SM00257">
    <property type="entry name" value="LysM"/>
    <property type="match status" value="1"/>
</dbReference>
<feature type="domain" description="LysM" evidence="2">
    <location>
        <begin position="65"/>
        <end position="114"/>
    </location>
</feature>
<dbReference type="EMBL" id="JAUSXV010000001">
    <property type="protein sequence ID" value="MDQ0648910.1"/>
    <property type="molecule type" value="Genomic_DNA"/>
</dbReference>
<dbReference type="RefSeq" id="WP_292909286.1">
    <property type="nucleotide sequence ID" value="NZ_JAUSXV010000001.1"/>
</dbReference>
<sequence>MSTIAFGTAAVLPARPATRLRVTARGRRVLLALASIPLAAGIAFGVLSGGSALASNDAVSTATFETVTVVPGDSLWSIASKVAPNEDPRGVMDEISDLNMLEGSTLQVGDELAIPARYTN</sequence>
<proteinExistence type="predicted"/>
<organism evidence="3 4">
    <name type="scientific">Microbacterium natoriense</name>
    <dbReference type="NCBI Taxonomy" id="284570"/>
    <lineage>
        <taxon>Bacteria</taxon>
        <taxon>Bacillati</taxon>
        <taxon>Actinomycetota</taxon>
        <taxon>Actinomycetes</taxon>
        <taxon>Micrococcales</taxon>
        <taxon>Microbacteriaceae</taxon>
        <taxon>Microbacterium</taxon>
    </lineage>
</organism>
<evidence type="ECO:0000313" key="3">
    <source>
        <dbReference type="EMBL" id="MDQ0648910.1"/>
    </source>
</evidence>
<protein>
    <submittedName>
        <fullName evidence="3">Tfp pilus assembly protein FimV</fullName>
    </submittedName>
</protein>
<accession>A0AAW8EZM8</accession>
<dbReference type="CDD" id="cd00118">
    <property type="entry name" value="LysM"/>
    <property type="match status" value="1"/>
</dbReference>
<name>A0AAW8EZM8_9MICO</name>
<dbReference type="PROSITE" id="PS51782">
    <property type="entry name" value="LYSM"/>
    <property type="match status" value="1"/>
</dbReference>
<dbReference type="Proteomes" id="UP001244427">
    <property type="component" value="Unassembled WGS sequence"/>
</dbReference>
<evidence type="ECO:0000313" key="4">
    <source>
        <dbReference type="Proteomes" id="UP001244427"/>
    </source>
</evidence>
<keyword evidence="1" id="KW-1133">Transmembrane helix</keyword>
<dbReference type="Pfam" id="PF01476">
    <property type="entry name" value="LysM"/>
    <property type="match status" value="1"/>
</dbReference>
<gene>
    <name evidence="3" type="ORF">QFZ53_003106</name>
</gene>
<dbReference type="Gene3D" id="3.10.350.10">
    <property type="entry name" value="LysM domain"/>
    <property type="match status" value="1"/>
</dbReference>
<evidence type="ECO:0000259" key="2">
    <source>
        <dbReference type="PROSITE" id="PS51782"/>
    </source>
</evidence>
<feature type="transmembrane region" description="Helical" evidence="1">
    <location>
        <begin position="29"/>
        <end position="47"/>
    </location>
</feature>
<reference evidence="3 4" key="1">
    <citation type="submission" date="2023-07" db="EMBL/GenBank/DDBJ databases">
        <title>Comparative genomics of wheat-associated soil bacteria to identify genetic determinants of phenazine resistance.</title>
        <authorList>
            <person name="Mouncey N."/>
        </authorList>
    </citation>
    <scope>NUCLEOTIDE SEQUENCE [LARGE SCALE GENOMIC DNA]</scope>
    <source>
        <strain evidence="3 4">W4I9-1</strain>
    </source>
</reference>
<keyword evidence="1" id="KW-0812">Transmembrane</keyword>
<comment type="caution">
    <text evidence="3">The sequence shown here is derived from an EMBL/GenBank/DDBJ whole genome shotgun (WGS) entry which is preliminary data.</text>
</comment>
<dbReference type="InterPro" id="IPR036779">
    <property type="entry name" value="LysM_dom_sf"/>
</dbReference>
<evidence type="ECO:0000256" key="1">
    <source>
        <dbReference type="SAM" id="Phobius"/>
    </source>
</evidence>
<keyword evidence="1" id="KW-0472">Membrane</keyword>
<dbReference type="AlphaFoldDB" id="A0AAW8EZM8"/>
<dbReference type="SUPFAM" id="SSF54106">
    <property type="entry name" value="LysM domain"/>
    <property type="match status" value="1"/>
</dbReference>
<dbReference type="InterPro" id="IPR018392">
    <property type="entry name" value="LysM"/>
</dbReference>
<keyword evidence="4" id="KW-1185">Reference proteome</keyword>